<dbReference type="AlphaFoldDB" id="A0A518CR16"/>
<name>A0A518CR16_9PLAN</name>
<evidence type="ECO:0000313" key="3">
    <source>
        <dbReference type="Proteomes" id="UP000317178"/>
    </source>
</evidence>
<keyword evidence="1" id="KW-1133">Transmembrane helix</keyword>
<gene>
    <name evidence="2" type="ORF">Pla110_34130</name>
</gene>
<dbReference type="Proteomes" id="UP000317178">
    <property type="component" value="Chromosome"/>
</dbReference>
<protein>
    <submittedName>
        <fullName evidence="2">Uncharacterized protein</fullName>
    </submittedName>
</protein>
<dbReference type="EMBL" id="CP036281">
    <property type="protein sequence ID" value="QDU81669.1"/>
    <property type="molecule type" value="Genomic_DNA"/>
</dbReference>
<dbReference type="KEGG" id="plon:Pla110_34130"/>
<reference evidence="2 3" key="1">
    <citation type="submission" date="2019-02" db="EMBL/GenBank/DDBJ databases">
        <title>Deep-cultivation of Planctomycetes and their phenomic and genomic characterization uncovers novel biology.</title>
        <authorList>
            <person name="Wiegand S."/>
            <person name="Jogler M."/>
            <person name="Boedeker C."/>
            <person name="Pinto D."/>
            <person name="Vollmers J."/>
            <person name="Rivas-Marin E."/>
            <person name="Kohn T."/>
            <person name="Peeters S.H."/>
            <person name="Heuer A."/>
            <person name="Rast P."/>
            <person name="Oberbeckmann S."/>
            <person name="Bunk B."/>
            <person name="Jeske O."/>
            <person name="Meyerdierks A."/>
            <person name="Storesund J.E."/>
            <person name="Kallscheuer N."/>
            <person name="Luecker S."/>
            <person name="Lage O.M."/>
            <person name="Pohl T."/>
            <person name="Merkel B.J."/>
            <person name="Hornburger P."/>
            <person name="Mueller R.-W."/>
            <person name="Bruemmer F."/>
            <person name="Labrenz M."/>
            <person name="Spormann A.M."/>
            <person name="Op den Camp H."/>
            <person name="Overmann J."/>
            <person name="Amann R."/>
            <person name="Jetten M.S.M."/>
            <person name="Mascher T."/>
            <person name="Medema M.H."/>
            <person name="Devos D.P."/>
            <person name="Kaster A.-K."/>
            <person name="Ovreas L."/>
            <person name="Rohde M."/>
            <person name="Galperin M.Y."/>
            <person name="Jogler C."/>
        </authorList>
    </citation>
    <scope>NUCLEOTIDE SEQUENCE [LARGE SCALE GENOMIC DNA]</scope>
    <source>
        <strain evidence="2 3">Pla110</strain>
    </source>
</reference>
<keyword evidence="1" id="KW-0472">Membrane</keyword>
<feature type="transmembrane region" description="Helical" evidence="1">
    <location>
        <begin position="77"/>
        <end position="94"/>
    </location>
</feature>
<sequence length="276" mass="31671">MSKTFPTYTFHCPNCHTQLRVRERRFVNREIRCPACEMDLRVHLNKAYQIEVEEVKPVVTEIALPVARKKELNLNPLYWTITGILMALLGYFYIMRPQHEVDESLPEVVKTVEESSPDIPEVVSEEELVETETTNAESVVELEREPVLAPRPAWVPRNLPPALAERPAVPPIPIPEKWEALMRLEIAQYEIPGLDRVKVLDELEMLAGTTFVYHDDEARARLEIEPTMVSIKLEQTGFGEVLKQTLDPVGLIFHLTEEDIVIQTIETAEEKPTSRQ</sequence>
<keyword evidence="3" id="KW-1185">Reference proteome</keyword>
<accession>A0A518CR16</accession>
<evidence type="ECO:0000313" key="2">
    <source>
        <dbReference type="EMBL" id="QDU81669.1"/>
    </source>
</evidence>
<dbReference type="Gene3D" id="2.20.28.160">
    <property type="match status" value="1"/>
</dbReference>
<organism evidence="2 3">
    <name type="scientific">Polystyrenella longa</name>
    <dbReference type="NCBI Taxonomy" id="2528007"/>
    <lineage>
        <taxon>Bacteria</taxon>
        <taxon>Pseudomonadati</taxon>
        <taxon>Planctomycetota</taxon>
        <taxon>Planctomycetia</taxon>
        <taxon>Planctomycetales</taxon>
        <taxon>Planctomycetaceae</taxon>
        <taxon>Polystyrenella</taxon>
    </lineage>
</organism>
<proteinExistence type="predicted"/>
<keyword evidence="1" id="KW-0812">Transmembrane</keyword>
<evidence type="ECO:0000256" key="1">
    <source>
        <dbReference type="SAM" id="Phobius"/>
    </source>
</evidence>